<dbReference type="PANTHER" id="PTHR37827:SF1">
    <property type="entry name" value="HNH DOMAIN-CONTAINING PROTEIN"/>
    <property type="match status" value="1"/>
</dbReference>
<name>G4QP23_GLANF</name>
<reference evidence="1 2" key="1">
    <citation type="journal article" date="2011" name="J. Bacteriol.">
        <title>Complete genome sequence of seawater bacterium Glaciecola nitratireducens FR1064T.</title>
        <authorList>
            <person name="Bian F."/>
            <person name="Qin Q.L."/>
            <person name="Xie B.B."/>
            <person name="Shu Y.L."/>
            <person name="Zhang X.Y."/>
            <person name="Yu Y."/>
            <person name="Chen B."/>
            <person name="Chen X.L."/>
            <person name="Zhou B.C."/>
            <person name="Zhang Y.Z."/>
        </authorList>
    </citation>
    <scope>NUCLEOTIDE SEQUENCE [LARGE SCALE GENOMIC DNA]</scope>
    <source>
        <strain evidence="2">JCM 12485 / KCTC 12276 / FR1064</strain>
    </source>
</reference>
<dbReference type="STRING" id="1085623.GNIT_3637"/>
<dbReference type="PANTHER" id="PTHR37827">
    <property type="entry name" value="TUDOR DOMAIN-CONTAINING PROTEIN"/>
    <property type="match status" value="1"/>
</dbReference>
<dbReference type="EMBL" id="CP003060">
    <property type="protein sequence ID" value="AEP31731.1"/>
    <property type="molecule type" value="Genomic_DNA"/>
</dbReference>
<sequence length="68" mass="8046">MHRRTFFKKHYSKPELAAGIDICRQCHTGLHKRFSEMELAKQLNNIDAIQNEPALAEYFNWVSKQKVQ</sequence>
<evidence type="ECO:0000313" key="2">
    <source>
        <dbReference type="Proteomes" id="UP000009282"/>
    </source>
</evidence>
<dbReference type="Proteomes" id="UP000009282">
    <property type="component" value="Chromosome"/>
</dbReference>
<dbReference type="KEGG" id="gni:GNIT_3637"/>
<protein>
    <recommendedName>
        <fullName evidence="3">HNH domain-containing protein</fullName>
    </recommendedName>
</protein>
<keyword evidence="2" id="KW-1185">Reference proteome</keyword>
<organism evidence="1 2">
    <name type="scientific">Glaciecola nitratireducens (strain JCM 12485 / KCTC 12276 / FR1064)</name>
    <dbReference type="NCBI Taxonomy" id="1085623"/>
    <lineage>
        <taxon>Bacteria</taxon>
        <taxon>Pseudomonadati</taxon>
        <taxon>Pseudomonadota</taxon>
        <taxon>Gammaproteobacteria</taxon>
        <taxon>Alteromonadales</taxon>
        <taxon>Alteromonadaceae</taxon>
        <taxon>Brumicola</taxon>
    </lineage>
</organism>
<accession>G4QP23</accession>
<dbReference type="HOGENOM" id="CLU_149308_1_1_6"/>
<dbReference type="eggNOG" id="COG1403">
    <property type="taxonomic scope" value="Bacteria"/>
</dbReference>
<gene>
    <name evidence="1" type="ordered locus">GNIT_3637</name>
</gene>
<dbReference type="AlphaFoldDB" id="G4QP23"/>
<proteinExistence type="predicted"/>
<evidence type="ECO:0008006" key="3">
    <source>
        <dbReference type="Google" id="ProtNLM"/>
    </source>
</evidence>
<evidence type="ECO:0000313" key="1">
    <source>
        <dbReference type="EMBL" id="AEP31731.1"/>
    </source>
</evidence>